<gene>
    <name evidence="2" type="ORF">GCM10022252_75690</name>
</gene>
<evidence type="ECO:0000256" key="1">
    <source>
        <dbReference type="SAM" id="MobiDB-lite"/>
    </source>
</evidence>
<protein>
    <recommendedName>
        <fullName evidence="4">Transposase</fullName>
    </recommendedName>
</protein>
<dbReference type="Proteomes" id="UP001501251">
    <property type="component" value="Unassembled WGS sequence"/>
</dbReference>
<proteinExistence type="predicted"/>
<dbReference type="EMBL" id="BAABAQ010000020">
    <property type="protein sequence ID" value="GAA4209340.1"/>
    <property type="molecule type" value="Genomic_DNA"/>
</dbReference>
<evidence type="ECO:0000313" key="2">
    <source>
        <dbReference type="EMBL" id="GAA4209340.1"/>
    </source>
</evidence>
<evidence type="ECO:0008006" key="4">
    <source>
        <dbReference type="Google" id="ProtNLM"/>
    </source>
</evidence>
<evidence type="ECO:0000313" key="3">
    <source>
        <dbReference type="Proteomes" id="UP001501251"/>
    </source>
</evidence>
<name>A0ABP8BKQ8_9ACTN</name>
<organism evidence="2 3">
    <name type="scientific">Streptosporangium oxazolinicum</name>
    <dbReference type="NCBI Taxonomy" id="909287"/>
    <lineage>
        <taxon>Bacteria</taxon>
        <taxon>Bacillati</taxon>
        <taxon>Actinomycetota</taxon>
        <taxon>Actinomycetes</taxon>
        <taxon>Streptosporangiales</taxon>
        <taxon>Streptosporangiaceae</taxon>
        <taxon>Streptosporangium</taxon>
    </lineage>
</organism>
<comment type="caution">
    <text evidence="2">The sequence shown here is derived from an EMBL/GenBank/DDBJ whole genome shotgun (WGS) entry which is preliminary data.</text>
</comment>
<sequence>MLADTAFGVRPHVPTTDGHGTVSVSSWAPAKPARPGRLVSAPAEDGEADGPGVWVLALDPGLWPVRARDLVVEPGTGREWIVTLAVERKHAVAPVMNWINVTAYLR</sequence>
<feature type="region of interest" description="Disordered" evidence="1">
    <location>
        <begin position="1"/>
        <end position="49"/>
    </location>
</feature>
<keyword evidence="3" id="KW-1185">Reference proteome</keyword>
<reference evidence="3" key="1">
    <citation type="journal article" date="2019" name="Int. J. Syst. Evol. Microbiol.">
        <title>The Global Catalogue of Microorganisms (GCM) 10K type strain sequencing project: providing services to taxonomists for standard genome sequencing and annotation.</title>
        <authorList>
            <consortium name="The Broad Institute Genomics Platform"/>
            <consortium name="The Broad Institute Genome Sequencing Center for Infectious Disease"/>
            <person name="Wu L."/>
            <person name="Ma J."/>
        </authorList>
    </citation>
    <scope>NUCLEOTIDE SEQUENCE [LARGE SCALE GENOMIC DNA]</scope>
    <source>
        <strain evidence="3">JCM 17388</strain>
    </source>
</reference>
<accession>A0ABP8BKQ8</accession>